<dbReference type="AlphaFoldDB" id="A0A8B4RZL7"/>
<keyword evidence="4" id="KW-1185">Reference proteome</keyword>
<organism evidence="3 4">
    <name type="scientific">Comamonas testosteroni</name>
    <name type="common">Pseudomonas testosteroni</name>
    <dbReference type="NCBI Taxonomy" id="285"/>
    <lineage>
        <taxon>Bacteria</taxon>
        <taxon>Pseudomonadati</taxon>
        <taxon>Pseudomonadota</taxon>
        <taxon>Betaproteobacteria</taxon>
        <taxon>Burkholderiales</taxon>
        <taxon>Comamonadaceae</taxon>
        <taxon>Comamonas</taxon>
    </lineage>
</organism>
<evidence type="ECO:0000259" key="2">
    <source>
        <dbReference type="Pfam" id="PF02954"/>
    </source>
</evidence>
<dbReference type="InterPro" id="IPR029016">
    <property type="entry name" value="GAF-like_dom_sf"/>
</dbReference>
<name>A0A8B4RZL7_COMTE</name>
<dbReference type="Pfam" id="PF01590">
    <property type="entry name" value="GAF"/>
    <property type="match status" value="1"/>
</dbReference>
<reference evidence="3 4" key="1">
    <citation type="submission" date="2018-06" db="EMBL/GenBank/DDBJ databases">
        <authorList>
            <consortium name="Pathogen Informatics"/>
            <person name="Doyle S."/>
        </authorList>
    </citation>
    <scope>NUCLEOTIDE SEQUENCE [LARGE SCALE GENOMIC DNA]</scope>
    <source>
        <strain evidence="3 4">NCTC10698</strain>
    </source>
</reference>
<dbReference type="InterPro" id="IPR002197">
    <property type="entry name" value="HTH_Fis"/>
</dbReference>
<evidence type="ECO:0000259" key="1">
    <source>
        <dbReference type="Pfam" id="PF01590"/>
    </source>
</evidence>
<sequence>MISVPQSMVYRLFFFMIGISPGSNCSIAEHIDRSCGQPGHDMNVDEPRAMDALQQCFSSTGAERALQARRQFFEAGIRPSGLVSEAVIQSWLRSQRQHCNGRRLALAPVSPSRLHATQERCRSLLQALQHELPTLEQALAGTGTRVMLTDDKGIVLHVSPASMRPRDERVGLNMSEQAMGTNAPGIVAATGQACTVTNGEHYFDELHAFRCAAAPIRDVHGRLAGVLNLMVEEQHFSFDASPVVGMYATTIENTLLQAQSHEHLVLRFQVTPALLHTPLQALMGVAADGRVAWMNGTAAQLIGQPVDTACSAQELLGHDLSRLLQLSGQPDPAPLRLASGLGVWMQAHLQTSHGLGSHLDISSAQDQTSPITTEATPVAETQPLATLREHGEQLIREMLDQHGGNVSQAARALGISRGTLYRRLRGGRDEGF</sequence>
<dbReference type="PRINTS" id="PR01590">
    <property type="entry name" value="HTHFIS"/>
</dbReference>
<evidence type="ECO:0000313" key="4">
    <source>
        <dbReference type="Proteomes" id="UP000255070"/>
    </source>
</evidence>
<feature type="domain" description="GAF" evidence="1">
    <location>
        <begin position="125"/>
        <end position="253"/>
    </location>
</feature>
<dbReference type="Pfam" id="PF02954">
    <property type="entry name" value="HTH_8"/>
    <property type="match status" value="1"/>
</dbReference>
<comment type="caution">
    <text evidence="3">The sequence shown here is derived from an EMBL/GenBank/DDBJ whole genome shotgun (WGS) entry which is preliminary data.</text>
</comment>
<protein>
    <submittedName>
        <fullName evidence="3">Acetoin catabolism regulatory protein</fullName>
    </submittedName>
</protein>
<dbReference type="Proteomes" id="UP000255070">
    <property type="component" value="Unassembled WGS sequence"/>
</dbReference>
<evidence type="ECO:0000313" key="3">
    <source>
        <dbReference type="EMBL" id="SUY73823.1"/>
    </source>
</evidence>
<dbReference type="GO" id="GO:0043565">
    <property type="term" value="F:sequence-specific DNA binding"/>
    <property type="evidence" value="ECO:0007669"/>
    <property type="project" value="InterPro"/>
</dbReference>
<dbReference type="InterPro" id="IPR003018">
    <property type="entry name" value="GAF"/>
</dbReference>
<dbReference type="Gene3D" id="1.10.10.60">
    <property type="entry name" value="Homeodomain-like"/>
    <property type="match status" value="1"/>
</dbReference>
<dbReference type="InterPro" id="IPR009057">
    <property type="entry name" value="Homeodomain-like_sf"/>
</dbReference>
<gene>
    <name evidence="3" type="primary">acoR_1</name>
    <name evidence="3" type="ORF">NCTC10698_00344</name>
</gene>
<proteinExistence type="predicted"/>
<dbReference type="Gene3D" id="3.30.450.40">
    <property type="match status" value="1"/>
</dbReference>
<accession>A0A8B4RZL7</accession>
<dbReference type="EMBL" id="UFXL01000001">
    <property type="protein sequence ID" value="SUY73823.1"/>
    <property type="molecule type" value="Genomic_DNA"/>
</dbReference>
<dbReference type="SUPFAM" id="SSF55781">
    <property type="entry name" value="GAF domain-like"/>
    <property type="match status" value="1"/>
</dbReference>
<dbReference type="SUPFAM" id="SSF46689">
    <property type="entry name" value="Homeodomain-like"/>
    <property type="match status" value="1"/>
</dbReference>
<feature type="domain" description="DNA binding HTH" evidence="2">
    <location>
        <begin position="393"/>
        <end position="425"/>
    </location>
</feature>